<accession>A0A0J9EW42</accession>
<reference evidence="1" key="1">
    <citation type="submission" date="2010-03" db="EMBL/GenBank/DDBJ databases">
        <title>Annotation of Blastomyces dermatitidis strain ATCC 18188.</title>
        <authorList>
            <consortium name="The Broad Institute Genome Sequencing Platform"/>
            <consortium name="Broad Institute Genome Sequencing Center for Infectious Disease."/>
            <person name="Cuomo C."/>
            <person name="Klein B."/>
            <person name="Sullivan T."/>
            <person name="Heitman J."/>
            <person name="Young S."/>
            <person name="Zeng Q."/>
            <person name="Gargeya S."/>
            <person name="Alvarado L."/>
            <person name="Berlin A.M."/>
            <person name="Chapman S.B."/>
            <person name="Chen Z."/>
            <person name="Freedman E."/>
            <person name="Gellesch M."/>
            <person name="Goldberg J."/>
            <person name="Griggs A."/>
            <person name="Gujja S."/>
            <person name="Heilman E."/>
            <person name="Heiman D."/>
            <person name="Howarth C."/>
            <person name="Mehta T."/>
            <person name="Neiman D."/>
            <person name="Pearson M."/>
            <person name="Roberts A."/>
            <person name="Saif S."/>
            <person name="Shea T."/>
            <person name="Shenoy N."/>
            <person name="Sisk P."/>
            <person name="Stolte C."/>
            <person name="Sykes S."/>
            <person name="White J."/>
            <person name="Yandava C."/>
            <person name="Haas B."/>
            <person name="Nusbaum C."/>
            <person name="Birren B."/>
        </authorList>
    </citation>
    <scope>NUCLEOTIDE SEQUENCE</scope>
    <source>
        <strain evidence="1">ATCC 18188</strain>
    </source>
</reference>
<dbReference type="EMBL" id="GG749902">
    <property type="protein sequence ID" value="KMW69385.1"/>
    <property type="molecule type" value="Genomic_DNA"/>
</dbReference>
<sequence length="85" mass="9458">MLIEREGGVATVIREAEKELDMNKLISRRDNISLQSTVTITAAVREAEEEEEDVTMRAVLLQLSDTVIFIFNLAFLTVMKAAATS</sequence>
<protein>
    <submittedName>
        <fullName evidence="1">Uncharacterized protein</fullName>
    </submittedName>
</protein>
<organism evidence="1">
    <name type="scientific">Ajellomyces dermatitidis (strain ATCC 18188 / CBS 674.68)</name>
    <name type="common">Blastomyces dermatitidis</name>
    <dbReference type="NCBI Taxonomy" id="653446"/>
    <lineage>
        <taxon>Eukaryota</taxon>
        <taxon>Fungi</taxon>
        <taxon>Dikarya</taxon>
        <taxon>Ascomycota</taxon>
        <taxon>Pezizomycotina</taxon>
        <taxon>Eurotiomycetes</taxon>
        <taxon>Eurotiomycetidae</taxon>
        <taxon>Onygenales</taxon>
        <taxon>Ajellomycetaceae</taxon>
        <taxon>Blastomyces</taxon>
    </lineage>
</organism>
<dbReference type="AlphaFoldDB" id="A0A0J9EW42"/>
<proteinExistence type="predicted"/>
<name>A0A0J9EW42_AJEDA</name>
<dbReference type="Proteomes" id="UP000007802">
    <property type="component" value="Unassembled WGS sequence"/>
</dbReference>
<gene>
    <name evidence="1" type="ORF">BDDG_13536</name>
</gene>
<evidence type="ECO:0000313" key="1">
    <source>
        <dbReference type="EMBL" id="KMW69385.1"/>
    </source>
</evidence>